<gene>
    <name evidence="1" type="ORF">NDU88_003626</name>
</gene>
<evidence type="ECO:0000313" key="1">
    <source>
        <dbReference type="EMBL" id="KAJ1194337.1"/>
    </source>
</evidence>
<proteinExistence type="predicted"/>
<organism evidence="1 2">
    <name type="scientific">Pleurodeles waltl</name>
    <name type="common">Iberian ribbed newt</name>
    <dbReference type="NCBI Taxonomy" id="8319"/>
    <lineage>
        <taxon>Eukaryota</taxon>
        <taxon>Metazoa</taxon>
        <taxon>Chordata</taxon>
        <taxon>Craniata</taxon>
        <taxon>Vertebrata</taxon>
        <taxon>Euteleostomi</taxon>
        <taxon>Amphibia</taxon>
        <taxon>Batrachia</taxon>
        <taxon>Caudata</taxon>
        <taxon>Salamandroidea</taxon>
        <taxon>Salamandridae</taxon>
        <taxon>Pleurodelinae</taxon>
        <taxon>Pleurodeles</taxon>
    </lineage>
</organism>
<accession>A0AAV7V0J2</accession>
<evidence type="ECO:0000313" key="2">
    <source>
        <dbReference type="Proteomes" id="UP001066276"/>
    </source>
</evidence>
<keyword evidence="2" id="KW-1185">Reference proteome</keyword>
<sequence>MSARMEEEATVWSVIFESIASRRHPTAAISYNMRSVASIVGRSAGEGAGHGGAICAAMVFGCAMASDNSSSRECLPEDFPFGIFPKVAKTLEMKYLVVTCVSDPVPASRSL</sequence>
<comment type="caution">
    <text evidence="1">The sequence shown here is derived from an EMBL/GenBank/DDBJ whole genome shotgun (WGS) entry which is preliminary data.</text>
</comment>
<name>A0AAV7V0J2_PLEWA</name>
<dbReference type="EMBL" id="JANPWB010000004">
    <property type="protein sequence ID" value="KAJ1194337.1"/>
    <property type="molecule type" value="Genomic_DNA"/>
</dbReference>
<reference evidence="1" key="1">
    <citation type="journal article" date="2022" name="bioRxiv">
        <title>Sequencing and chromosome-scale assembly of the giantPleurodeles waltlgenome.</title>
        <authorList>
            <person name="Brown T."/>
            <person name="Elewa A."/>
            <person name="Iarovenko S."/>
            <person name="Subramanian E."/>
            <person name="Araus A.J."/>
            <person name="Petzold A."/>
            <person name="Susuki M."/>
            <person name="Suzuki K.-i.T."/>
            <person name="Hayashi T."/>
            <person name="Toyoda A."/>
            <person name="Oliveira C."/>
            <person name="Osipova E."/>
            <person name="Leigh N.D."/>
            <person name="Simon A."/>
            <person name="Yun M.H."/>
        </authorList>
    </citation>
    <scope>NUCLEOTIDE SEQUENCE</scope>
    <source>
        <strain evidence="1">20211129_DDA</strain>
        <tissue evidence="1">Liver</tissue>
    </source>
</reference>
<protein>
    <submittedName>
        <fullName evidence="1">Uncharacterized protein</fullName>
    </submittedName>
</protein>
<dbReference type="AlphaFoldDB" id="A0AAV7V0J2"/>
<dbReference type="Proteomes" id="UP001066276">
    <property type="component" value="Chromosome 2_2"/>
</dbReference>